<accession>A0ABV4BC89</accession>
<dbReference type="RefSeq" id="WP_369666506.1">
    <property type="nucleotide sequence ID" value="NZ_JBDKXB010000006.1"/>
</dbReference>
<dbReference type="PIRSF" id="PIRSF007542">
    <property type="entry name" value="UCP007542"/>
    <property type="match status" value="1"/>
</dbReference>
<organism evidence="4 5">
    <name type="scientific">Thioalkalicoccus limnaeus</name>
    <dbReference type="NCBI Taxonomy" id="120681"/>
    <lineage>
        <taxon>Bacteria</taxon>
        <taxon>Pseudomonadati</taxon>
        <taxon>Pseudomonadota</taxon>
        <taxon>Gammaproteobacteria</taxon>
        <taxon>Chromatiales</taxon>
        <taxon>Chromatiaceae</taxon>
        <taxon>Thioalkalicoccus</taxon>
    </lineage>
</organism>
<keyword evidence="1" id="KW-0812">Transmembrane</keyword>
<evidence type="ECO:0000256" key="1">
    <source>
        <dbReference type="SAM" id="Phobius"/>
    </source>
</evidence>
<feature type="transmembrane region" description="Helical" evidence="1">
    <location>
        <begin position="32"/>
        <end position="55"/>
    </location>
</feature>
<feature type="transmembrane region" description="Helical" evidence="1">
    <location>
        <begin position="153"/>
        <end position="177"/>
    </location>
</feature>
<evidence type="ECO:0000259" key="3">
    <source>
        <dbReference type="Pfam" id="PF15420"/>
    </source>
</evidence>
<dbReference type="InterPro" id="IPR027788">
    <property type="entry name" value="Alpha/beta-hydrolase_N_dom"/>
</dbReference>
<reference evidence="4 5" key="1">
    <citation type="submission" date="2024-05" db="EMBL/GenBank/DDBJ databases">
        <title>Genome Sequence and Characterization of the New Strain Purple Sulfur Bacterium of Genus Thioalkalicoccus.</title>
        <authorList>
            <person name="Bryantseva I.A."/>
            <person name="Kyndt J.A."/>
            <person name="Imhoff J.F."/>
        </authorList>
    </citation>
    <scope>NUCLEOTIDE SEQUENCE [LARGE SCALE GENOMIC DNA]</scope>
    <source>
        <strain evidence="4 5">Um2</strain>
    </source>
</reference>
<dbReference type="InterPro" id="IPR027787">
    <property type="entry name" value="Alpha/beta-hydrolase_catalytic"/>
</dbReference>
<keyword evidence="1" id="KW-0472">Membrane</keyword>
<feature type="domain" description="Alpha/beta-hydrolase N-terminal" evidence="3">
    <location>
        <begin position="21"/>
        <end position="228"/>
    </location>
</feature>
<feature type="transmembrane region" description="Helical" evidence="1">
    <location>
        <begin position="7"/>
        <end position="26"/>
    </location>
</feature>
<feature type="transmembrane region" description="Helical" evidence="1">
    <location>
        <begin position="67"/>
        <end position="88"/>
    </location>
</feature>
<evidence type="ECO:0000259" key="2">
    <source>
        <dbReference type="Pfam" id="PF10081"/>
    </source>
</evidence>
<comment type="caution">
    <text evidence="4">The sequence shown here is derived from an EMBL/GenBank/DDBJ whole genome shotgun (WGS) entry which is preliminary data.</text>
</comment>
<keyword evidence="5" id="KW-1185">Reference proteome</keyword>
<evidence type="ECO:0000313" key="5">
    <source>
        <dbReference type="Proteomes" id="UP001564408"/>
    </source>
</evidence>
<gene>
    <name evidence="4" type="ORF">ABC977_06800</name>
</gene>
<feature type="transmembrane region" description="Helical" evidence="1">
    <location>
        <begin position="108"/>
        <end position="132"/>
    </location>
</feature>
<feature type="domain" description="Alpha/beta-hydrolase catalytic" evidence="2">
    <location>
        <begin position="245"/>
        <end position="532"/>
    </location>
</feature>
<evidence type="ECO:0000313" key="4">
    <source>
        <dbReference type="EMBL" id="MEY6432119.1"/>
    </source>
</evidence>
<dbReference type="InterPro" id="IPR012037">
    <property type="entry name" value="Alpha/beta-hydrolase_fam"/>
</dbReference>
<protein>
    <submittedName>
        <fullName evidence="4">Alpha/beta-hydrolase family protein</fullName>
    </submittedName>
</protein>
<sequence>MRAPPSIVGLVVGAMFFAFSLTPSLLPRPFLVQGALSGLSFAAGYGLGVAAVFLWKYLQLPLVRGRAVPIANGFAAVIGLVITVGFLWQASHWQNSLRALMGMEASPGAHPLLIGLVAILVAVVLIGLARLFRWVFRLLSRWLHRFLPARISHLAGITAAILLFWTVIDGVLVSSALRLADRSFQQLDALIEDDLPRPVGTLQTGSAASLVDWRDLGRQGRRFVAGGPTSDELSEFLGAPAPAPIRVYVGLNSAGDAEERARLALEELKRAGGFERSILVLVTPTGTGWVDPAGQDTLEYLHRGDIATVAAQYSYLNSPLALLTQASYGADMARALFAEIYGYWRTLPRDSRPRLFLSGLSLGSLNSDLSFDLYDIIDDPFDGVLWSGPPFRHATWRRMTAERDPGSPAWLPEFRGGSVVRVMNQELGLDRGQAEWGNFRIAFLQYPSDPITFFSPGAAWREPDWMREPRAPDVSPELRWFPVVTMLQLAADMMVGTAPSGFGHEFAPTHYIDAWLALTEPEGWSESELERLRILFD</sequence>
<dbReference type="Pfam" id="PF10081">
    <property type="entry name" value="Abhydrolase_9"/>
    <property type="match status" value="1"/>
</dbReference>
<dbReference type="Pfam" id="PF15420">
    <property type="entry name" value="Abhydrolase_9_N"/>
    <property type="match status" value="1"/>
</dbReference>
<name>A0ABV4BC89_9GAMM</name>
<proteinExistence type="predicted"/>
<dbReference type="Proteomes" id="UP001564408">
    <property type="component" value="Unassembled WGS sequence"/>
</dbReference>
<dbReference type="EMBL" id="JBDKXB010000006">
    <property type="protein sequence ID" value="MEY6432119.1"/>
    <property type="molecule type" value="Genomic_DNA"/>
</dbReference>
<keyword evidence="1" id="KW-1133">Transmembrane helix</keyword>